<dbReference type="Proteomes" id="UP001443914">
    <property type="component" value="Unassembled WGS sequence"/>
</dbReference>
<feature type="region of interest" description="Disordered" evidence="9">
    <location>
        <begin position="115"/>
        <end position="172"/>
    </location>
</feature>
<keyword evidence="11" id="KW-1185">Reference proteome</keyword>
<evidence type="ECO:0000256" key="5">
    <source>
        <dbReference type="ARBA" id="ARBA00022692"/>
    </source>
</evidence>
<dbReference type="GO" id="GO:0099402">
    <property type="term" value="P:plant organ development"/>
    <property type="evidence" value="ECO:0007669"/>
    <property type="project" value="TreeGrafter"/>
</dbReference>
<dbReference type="Pfam" id="PF11891">
    <property type="entry name" value="RETICULATA-like"/>
    <property type="match status" value="1"/>
</dbReference>
<protein>
    <submittedName>
        <fullName evidence="10">Uncharacterized protein</fullName>
    </submittedName>
</protein>
<dbReference type="InterPro" id="IPR021825">
    <property type="entry name" value="RETICULATA-related"/>
</dbReference>
<comment type="similarity">
    <text evidence="2">Belongs to the RETICULATA family.</text>
</comment>
<keyword evidence="6" id="KW-0809">Transit peptide</keyword>
<feature type="compositionally biased region" description="Acidic residues" evidence="9">
    <location>
        <begin position="162"/>
        <end position="172"/>
    </location>
</feature>
<evidence type="ECO:0000256" key="8">
    <source>
        <dbReference type="ARBA" id="ARBA00023136"/>
    </source>
</evidence>
<evidence type="ECO:0000256" key="7">
    <source>
        <dbReference type="ARBA" id="ARBA00022989"/>
    </source>
</evidence>
<comment type="caution">
    <text evidence="10">The sequence shown here is derived from an EMBL/GenBank/DDBJ whole genome shotgun (WGS) entry which is preliminary data.</text>
</comment>
<dbReference type="EMBL" id="JBDFQZ010000014">
    <property type="protein sequence ID" value="KAK9663967.1"/>
    <property type="molecule type" value="Genomic_DNA"/>
</dbReference>
<keyword evidence="7" id="KW-1133">Transmembrane helix</keyword>
<evidence type="ECO:0000313" key="11">
    <source>
        <dbReference type="Proteomes" id="UP001443914"/>
    </source>
</evidence>
<feature type="compositionally biased region" description="Basic and acidic residues" evidence="9">
    <location>
        <begin position="117"/>
        <end position="132"/>
    </location>
</feature>
<dbReference type="PANTHER" id="PTHR31038">
    <property type="entry name" value="EXPRESSED PROTEIN-RELATED"/>
    <property type="match status" value="1"/>
</dbReference>
<evidence type="ECO:0000313" key="10">
    <source>
        <dbReference type="EMBL" id="KAK9663967.1"/>
    </source>
</evidence>
<evidence type="ECO:0000256" key="6">
    <source>
        <dbReference type="ARBA" id="ARBA00022946"/>
    </source>
</evidence>
<name>A0AAW1GR16_SAPOF</name>
<comment type="subcellular location">
    <subcellularLocation>
        <location evidence="1">Plastid</location>
        <location evidence="1">Chloroplast membrane</location>
        <topology evidence="1">Multi-pass membrane protein</topology>
    </subcellularLocation>
</comment>
<dbReference type="AlphaFoldDB" id="A0AAW1GR16"/>
<reference evidence="10" key="1">
    <citation type="submission" date="2024-03" db="EMBL/GenBank/DDBJ databases">
        <title>WGS assembly of Saponaria officinalis var. Norfolk2.</title>
        <authorList>
            <person name="Jenkins J."/>
            <person name="Shu S."/>
            <person name="Grimwood J."/>
            <person name="Barry K."/>
            <person name="Goodstein D."/>
            <person name="Schmutz J."/>
            <person name="Leebens-Mack J."/>
            <person name="Osbourn A."/>
        </authorList>
    </citation>
    <scope>NUCLEOTIDE SEQUENCE [LARGE SCALE GENOMIC DNA]</scope>
    <source>
        <strain evidence="10">JIC</strain>
    </source>
</reference>
<evidence type="ECO:0000256" key="3">
    <source>
        <dbReference type="ARBA" id="ARBA00022528"/>
    </source>
</evidence>
<proteinExistence type="inferred from homology"/>
<sequence length="501" mass="56075">MASNSTTIPTLFPSIFNNTNQQHKFLTTQPLLRSNTTIITYVTLKPPHKTNNFACNSLNNNKQHHGFNWLRFSHKPPFVAPVVVVNENKLMSHQQRIVSDSLVMAGSLGSSSAVTLEKPKPEFDTKTDKSSFEESLQFDDTSGGGNGNNKVGGGDNGGGGFGDDDDYFGDFDDDDDDGDEGGWFRRRITFKELYDRVFIESVLNEWQKTLKDLPEGMRLACELGAVSSAQLVTYLMNEARPTITRAISRSVSSAMSRAFIGRITADPAFLHKLLFEQFITIACSVRSELKRRGERMRQEWDLALINVLTVAACNLVVVWSLAPCCSFANTSKFGFQKTLHKLPNNVFEASYRHRRFDIHQRIQSFFCKAVQFSLLGFVAGAVQTALSNLCARKKEGRLSVKIPPANTNALGYGAFLGLYTNWRYQMICGMDRVLTNRFDVIGVSLFFTAAFRILNVQLGEISRVAWLDADNFEPLPQKDPSDGVKRKKRIIRKKALNSVAC</sequence>
<dbReference type="PANTHER" id="PTHR31038:SF2">
    <property type="entry name" value="PROTEIN RETICULATA-RELATED 1, CHLOROPLASTIC"/>
    <property type="match status" value="1"/>
</dbReference>
<gene>
    <name evidence="10" type="ORF">RND81_14G009800</name>
</gene>
<evidence type="ECO:0000256" key="1">
    <source>
        <dbReference type="ARBA" id="ARBA00004508"/>
    </source>
</evidence>
<keyword evidence="4" id="KW-0934">Plastid</keyword>
<feature type="compositionally biased region" description="Gly residues" evidence="9">
    <location>
        <begin position="142"/>
        <end position="161"/>
    </location>
</feature>
<evidence type="ECO:0000256" key="4">
    <source>
        <dbReference type="ARBA" id="ARBA00022640"/>
    </source>
</evidence>
<evidence type="ECO:0000256" key="2">
    <source>
        <dbReference type="ARBA" id="ARBA00010793"/>
    </source>
</evidence>
<keyword evidence="3" id="KW-0150">Chloroplast</keyword>
<keyword evidence="5" id="KW-0812">Transmembrane</keyword>
<evidence type="ECO:0000256" key="9">
    <source>
        <dbReference type="SAM" id="MobiDB-lite"/>
    </source>
</evidence>
<organism evidence="10 11">
    <name type="scientific">Saponaria officinalis</name>
    <name type="common">Common soapwort</name>
    <name type="synonym">Lychnis saponaria</name>
    <dbReference type="NCBI Taxonomy" id="3572"/>
    <lineage>
        <taxon>Eukaryota</taxon>
        <taxon>Viridiplantae</taxon>
        <taxon>Streptophyta</taxon>
        <taxon>Embryophyta</taxon>
        <taxon>Tracheophyta</taxon>
        <taxon>Spermatophyta</taxon>
        <taxon>Magnoliopsida</taxon>
        <taxon>eudicotyledons</taxon>
        <taxon>Gunneridae</taxon>
        <taxon>Pentapetalae</taxon>
        <taxon>Caryophyllales</taxon>
        <taxon>Caryophyllaceae</taxon>
        <taxon>Caryophylleae</taxon>
        <taxon>Saponaria</taxon>
    </lineage>
</organism>
<accession>A0AAW1GR16</accession>
<keyword evidence="8" id="KW-0472">Membrane</keyword>
<dbReference type="GO" id="GO:0009706">
    <property type="term" value="C:chloroplast inner membrane"/>
    <property type="evidence" value="ECO:0007669"/>
    <property type="project" value="TreeGrafter"/>
</dbReference>